<keyword evidence="2" id="KW-1185">Reference proteome</keyword>
<accession>A0ACB0YF76</accession>
<dbReference type="Proteomes" id="UP001497535">
    <property type="component" value="Unassembled WGS sequence"/>
</dbReference>
<organism evidence="1 2">
    <name type="scientific">Meloidogyne enterolobii</name>
    <name type="common">Root-knot nematode worm</name>
    <name type="synonym">Meloidogyne mayaguensis</name>
    <dbReference type="NCBI Taxonomy" id="390850"/>
    <lineage>
        <taxon>Eukaryota</taxon>
        <taxon>Metazoa</taxon>
        <taxon>Ecdysozoa</taxon>
        <taxon>Nematoda</taxon>
        <taxon>Chromadorea</taxon>
        <taxon>Rhabditida</taxon>
        <taxon>Tylenchina</taxon>
        <taxon>Tylenchomorpha</taxon>
        <taxon>Tylenchoidea</taxon>
        <taxon>Meloidogynidae</taxon>
        <taxon>Meloidogyninae</taxon>
        <taxon>Meloidogyne</taxon>
    </lineage>
</organism>
<name>A0ACB0YF76_MELEN</name>
<proteinExistence type="predicted"/>
<dbReference type="EMBL" id="CAVMJV010000011">
    <property type="protein sequence ID" value="CAK5044040.1"/>
    <property type="molecule type" value="Genomic_DNA"/>
</dbReference>
<reference evidence="1" key="1">
    <citation type="submission" date="2023-11" db="EMBL/GenBank/DDBJ databases">
        <authorList>
            <person name="Poullet M."/>
        </authorList>
    </citation>
    <scope>NUCLEOTIDE SEQUENCE</scope>
    <source>
        <strain evidence="1">E1834</strain>
    </source>
</reference>
<evidence type="ECO:0000313" key="1">
    <source>
        <dbReference type="EMBL" id="CAK5044040.1"/>
    </source>
</evidence>
<protein>
    <submittedName>
        <fullName evidence="1">Uncharacterized protein</fullName>
    </submittedName>
</protein>
<gene>
    <name evidence="1" type="ORF">MENTE1834_LOCUS11326</name>
</gene>
<evidence type="ECO:0000313" key="2">
    <source>
        <dbReference type="Proteomes" id="UP001497535"/>
    </source>
</evidence>
<sequence length="76" mass="7967">MLVICFEANSSSSDDRTGSDLSSPSGDRRGSDLSSPSGDNLRLGLRTLGLSTNVSGKSKGEDSNVLLWCCKVAIMN</sequence>
<comment type="caution">
    <text evidence="1">The sequence shown here is derived from an EMBL/GenBank/DDBJ whole genome shotgun (WGS) entry which is preliminary data.</text>
</comment>